<evidence type="ECO:0000256" key="9">
    <source>
        <dbReference type="ARBA" id="ARBA00022989"/>
    </source>
</evidence>
<evidence type="ECO:0000256" key="8">
    <source>
        <dbReference type="ARBA" id="ARBA00022837"/>
    </source>
</evidence>
<comment type="subcellular location">
    <subcellularLocation>
        <location evidence="1">Membrane</location>
    </subcellularLocation>
</comment>
<dbReference type="PANTHER" id="PTHR42884">
    <property type="entry name" value="PROPROTEIN CONVERTASE SUBTILISIN/KEXIN-RELATED"/>
    <property type="match status" value="1"/>
</dbReference>
<feature type="transmembrane region" description="Helical" evidence="16">
    <location>
        <begin position="793"/>
        <end position="814"/>
    </location>
</feature>
<evidence type="ECO:0000256" key="3">
    <source>
        <dbReference type="ARBA" id="ARBA00022670"/>
    </source>
</evidence>
<keyword evidence="9 16" id="KW-1133">Transmembrane helix</keyword>
<dbReference type="Pfam" id="PF00082">
    <property type="entry name" value="Peptidase_S8"/>
    <property type="match status" value="1"/>
</dbReference>
<dbReference type="Proteomes" id="UP000836402">
    <property type="component" value="Unassembled WGS sequence"/>
</dbReference>
<feature type="region of interest" description="Disordered" evidence="15">
    <location>
        <begin position="715"/>
        <end position="774"/>
    </location>
</feature>
<reference evidence="19" key="3">
    <citation type="submission" date="2020-10" db="EMBL/GenBank/DDBJ databases">
        <authorList>
            <person name="Sedaghatjoo S."/>
        </authorList>
    </citation>
    <scope>NUCLEOTIDE SEQUENCE</scope>
    <source>
        <strain evidence="19">AZH3</strain>
    </source>
</reference>
<keyword evidence="11" id="KW-0865">Zymogen</keyword>
<feature type="domain" description="P/Homo B" evidence="18">
    <location>
        <begin position="562"/>
        <end position="698"/>
    </location>
</feature>
<reference evidence="20" key="1">
    <citation type="submission" date="2016-04" db="EMBL/GenBank/DDBJ databases">
        <authorList>
            <person name="Nguyen H.D."/>
            <person name="Kesanakurti P."/>
            <person name="Cullis J."/>
            <person name="Levesque C.A."/>
            <person name="Hambleton S."/>
        </authorList>
    </citation>
    <scope>NUCLEOTIDE SEQUENCE</scope>
    <source>
        <strain evidence="20">DAOMC 238032</strain>
    </source>
</reference>
<dbReference type="GO" id="GO:0005802">
    <property type="term" value="C:trans-Golgi network"/>
    <property type="evidence" value="ECO:0007669"/>
    <property type="project" value="TreeGrafter"/>
</dbReference>
<dbReference type="InterPro" id="IPR002884">
    <property type="entry name" value="P_dom"/>
</dbReference>
<comment type="caution">
    <text evidence="20">The sequence shown here is derived from an EMBL/GenBank/DDBJ whole genome shotgun (WGS) entry which is preliminary data.</text>
</comment>
<comment type="similarity">
    <text evidence="2">Belongs to the peptidase S8 family. Furin subfamily.</text>
</comment>
<dbReference type="PROSITE" id="PS51892">
    <property type="entry name" value="SUBTILASE"/>
    <property type="match status" value="1"/>
</dbReference>
<evidence type="ECO:0000256" key="17">
    <source>
        <dbReference type="SAM" id="SignalP"/>
    </source>
</evidence>
<keyword evidence="12" id="KW-0325">Glycoprotein</keyword>
<accession>A0A177UCW1</accession>
<dbReference type="EMBL" id="CAJHJG010002982">
    <property type="protein sequence ID" value="CAD6925337.1"/>
    <property type="molecule type" value="Genomic_DNA"/>
</dbReference>
<dbReference type="PROSITE" id="PS00137">
    <property type="entry name" value="SUBTILASE_HIS"/>
    <property type="match status" value="1"/>
</dbReference>
<dbReference type="PROSITE" id="PS51829">
    <property type="entry name" value="P_HOMO_B"/>
    <property type="match status" value="1"/>
</dbReference>
<dbReference type="InterPro" id="IPR036852">
    <property type="entry name" value="Peptidase_S8/S53_dom_sf"/>
</dbReference>
<evidence type="ECO:0000256" key="15">
    <source>
        <dbReference type="SAM" id="MobiDB-lite"/>
    </source>
</evidence>
<evidence type="ECO:0000259" key="18">
    <source>
        <dbReference type="PROSITE" id="PS51829"/>
    </source>
</evidence>
<dbReference type="EMBL" id="LWDD02001141">
    <property type="protein sequence ID" value="KAE8252211.1"/>
    <property type="molecule type" value="Genomic_DNA"/>
</dbReference>
<feature type="compositionally biased region" description="Basic and acidic residues" evidence="15">
    <location>
        <begin position="731"/>
        <end position="758"/>
    </location>
</feature>
<reference evidence="20" key="2">
    <citation type="journal article" date="2019" name="IMA Fungus">
        <title>Genome sequencing and comparison of five Tilletia species to identify candidate genes for the detection of regulated species infecting wheat.</title>
        <authorList>
            <person name="Nguyen H.D.T."/>
            <person name="Sultana T."/>
            <person name="Kesanakurti P."/>
            <person name="Hambleton S."/>
        </authorList>
    </citation>
    <scope>NUCLEOTIDE SEQUENCE</scope>
    <source>
        <strain evidence="20">DAOMC 238032</strain>
    </source>
</reference>
<evidence type="ECO:0000256" key="10">
    <source>
        <dbReference type="ARBA" id="ARBA00023136"/>
    </source>
</evidence>
<feature type="signal peptide" evidence="17">
    <location>
        <begin position="1"/>
        <end position="26"/>
    </location>
</feature>
<dbReference type="InterPro" id="IPR008979">
    <property type="entry name" value="Galactose-bd-like_sf"/>
</dbReference>
<sequence length="1007" mass="109685">MRTRYTAPFFQLLLVALLAVSSVTLSAAGAGANGVSTARLPVKRTYHTHHYYSIQLRRGSDELGVDPRQVADLLGVEFVERVGELPDHYLVRSEKPNVGLGMHKRELSTLSDQDLVKHDVPEAEDAVLKRWTHLKSRSPQDLGLVKREQELLSTLVDVERQVLRRRHKRDVIISPYDTPHLFPEVRAPIPGPKPQPYDSIPLDLYARNLTSRRPPPIPAGPGKVMMSEFGISDPIFPEQWHLANDKIIGYDLNISDVWRQNIKGKGINVALIDDGLDMHSPDLKENFYAAGSYDFNAHTELPEPRVHDDQHGTRCAGEIAAIKNDVCGVGVAYEAHVSGLRILSGPISDVDEAAALNYDYQNNHIYSCSWGPPDDGKSMDAPKGLIAKAILNGIHNGRHGKGSIYVFAGGNGGGSDDQCNFDGYTNSIYSMTIAAVDREGKHPYYSEMCSANLAAAWSSGSGDHIHTTDVAWNGKNRCTTMHGGTSAAAPLVAGVVALALQARPDLTWRDVQYVTVRSAVMVNPDDPDWQKTQAGRHYNHKFGYGVIDAYQFIEQAKAHKLVKPQAWLESGNISHPVSDQFISKLGVSSTFTITKEMLLKSNLEVLEHVTVRVWIHHERRGDLDVELTSPHGTKSVLARPRRYDEDTRGLPGWSFMSLKHWEEDPVGTWKLEVFDRATPEKTGNFFGWSMTLWGASIDASKAVLWNFPGTVPEAHQTLDGGTAPNTAKPSKPTDHLPDDHGTAPGESHIDFTNPDKSKPPAGAGSPNASVSPALEKPEADTGYLTGLRKNSTWLVVAGGVVIIFLGSLIAFFVLRRNRRRGGGGGGAGTAGGYEFVPDNEDDVLAMDSLEQGGSSRGGRVAGGKRAKGGLAGSRGTGESRTKELYDAFGATSEDEDDEDDDRDDDDEANAGAKRYRDAASSREDVYRDDEDDEKVGDDDDEDTRFTIGGEEEKTPNTAVLFDVGADDDDDGATHGRKKSEGSAEDTASGSGSGSWQDAGQSLVDQKE</sequence>
<keyword evidence="4 16" id="KW-0812">Transmembrane</keyword>
<proteinExistence type="inferred from homology"/>
<evidence type="ECO:0000313" key="22">
    <source>
        <dbReference type="Proteomes" id="UP000836402"/>
    </source>
</evidence>
<dbReference type="GO" id="GO:0016485">
    <property type="term" value="P:protein processing"/>
    <property type="evidence" value="ECO:0007669"/>
    <property type="project" value="TreeGrafter"/>
</dbReference>
<evidence type="ECO:0000256" key="6">
    <source>
        <dbReference type="ARBA" id="ARBA00022801"/>
    </source>
</evidence>
<dbReference type="AlphaFoldDB" id="A0A177UCW1"/>
<organism evidence="20 21">
    <name type="scientific">Tilletia caries</name>
    <name type="common">wheat bunt fungus</name>
    <dbReference type="NCBI Taxonomy" id="13290"/>
    <lineage>
        <taxon>Eukaryota</taxon>
        <taxon>Fungi</taxon>
        <taxon>Dikarya</taxon>
        <taxon>Basidiomycota</taxon>
        <taxon>Ustilaginomycotina</taxon>
        <taxon>Exobasidiomycetes</taxon>
        <taxon>Tilletiales</taxon>
        <taxon>Tilletiaceae</taxon>
        <taxon>Tilletia</taxon>
    </lineage>
</organism>
<keyword evidence="10 16" id="KW-0472">Membrane</keyword>
<feature type="compositionally biased region" description="Acidic residues" evidence="15">
    <location>
        <begin position="892"/>
        <end position="908"/>
    </location>
</feature>
<feature type="compositionally biased region" description="Basic and acidic residues" evidence="15">
    <location>
        <begin position="914"/>
        <end position="925"/>
    </location>
</feature>
<feature type="active site" description="Charge relay system" evidence="13 14">
    <location>
        <position position="486"/>
    </location>
</feature>
<dbReference type="FunFam" id="3.40.50.200:FF:000005">
    <property type="entry name" value="Proprotein convertase subtilisin/kexin type 7"/>
    <property type="match status" value="1"/>
</dbReference>
<keyword evidence="22" id="KW-1185">Reference proteome</keyword>
<evidence type="ECO:0000256" key="12">
    <source>
        <dbReference type="ARBA" id="ARBA00023180"/>
    </source>
</evidence>
<dbReference type="InterPro" id="IPR000209">
    <property type="entry name" value="Peptidase_S8/S53_dom"/>
</dbReference>
<feature type="active site" description="Charge relay system" evidence="13 14">
    <location>
        <position position="311"/>
    </location>
</feature>
<dbReference type="Pfam" id="PF01483">
    <property type="entry name" value="P_proprotein"/>
    <property type="match status" value="1"/>
</dbReference>
<name>A0A177UCW1_9BASI</name>
<dbReference type="GO" id="GO:0007323">
    <property type="term" value="P:peptide pheromone maturation"/>
    <property type="evidence" value="ECO:0007669"/>
    <property type="project" value="UniProtKB-ARBA"/>
</dbReference>
<keyword evidence="8" id="KW-0106">Calcium</keyword>
<feature type="active site" description="Charge relay system" evidence="13 14">
    <location>
        <position position="273"/>
    </location>
</feature>
<evidence type="ECO:0000256" key="13">
    <source>
        <dbReference type="PIRSR" id="PIRSR615500-1"/>
    </source>
</evidence>
<evidence type="ECO:0000256" key="1">
    <source>
        <dbReference type="ARBA" id="ARBA00004370"/>
    </source>
</evidence>
<feature type="region of interest" description="Disordered" evidence="15">
    <location>
        <begin position="849"/>
        <end position="1007"/>
    </location>
</feature>
<evidence type="ECO:0000256" key="7">
    <source>
        <dbReference type="ARBA" id="ARBA00022825"/>
    </source>
</evidence>
<feature type="chain" id="PRO_5043825652" description="P/Homo B domain-containing protein" evidence="17">
    <location>
        <begin position="27"/>
        <end position="1007"/>
    </location>
</feature>
<evidence type="ECO:0000256" key="2">
    <source>
        <dbReference type="ARBA" id="ARBA00005325"/>
    </source>
</evidence>
<evidence type="ECO:0000256" key="4">
    <source>
        <dbReference type="ARBA" id="ARBA00022692"/>
    </source>
</evidence>
<dbReference type="PROSITE" id="PS00136">
    <property type="entry name" value="SUBTILASE_ASP"/>
    <property type="match status" value="1"/>
</dbReference>
<evidence type="ECO:0000313" key="21">
    <source>
        <dbReference type="Proteomes" id="UP000077671"/>
    </source>
</evidence>
<dbReference type="InterPro" id="IPR015500">
    <property type="entry name" value="Peptidase_S8_subtilisin-rel"/>
</dbReference>
<feature type="compositionally biased region" description="Acidic residues" evidence="15">
    <location>
        <begin position="926"/>
        <end position="942"/>
    </location>
</feature>
<keyword evidence="7 14" id="KW-0720">Serine protease</keyword>
<dbReference type="SUPFAM" id="SSF49785">
    <property type="entry name" value="Galactose-binding domain-like"/>
    <property type="match status" value="1"/>
</dbReference>
<gene>
    <name evidence="20" type="ORF">A4X03_0g6230</name>
    <name evidence="19" type="ORF">JKIAZH3_G8607</name>
</gene>
<keyword evidence="3 14" id="KW-0645">Protease</keyword>
<dbReference type="Proteomes" id="UP000077671">
    <property type="component" value="Unassembled WGS sequence"/>
</dbReference>
<keyword evidence="5 17" id="KW-0732">Signal</keyword>
<dbReference type="InterPro" id="IPR034182">
    <property type="entry name" value="Kexin/furin"/>
</dbReference>
<evidence type="ECO:0000256" key="11">
    <source>
        <dbReference type="ARBA" id="ARBA00023145"/>
    </source>
</evidence>
<evidence type="ECO:0000256" key="14">
    <source>
        <dbReference type="PROSITE-ProRule" id="PRU01240"/>
    </source>
</evidence>
<dbReference type="InterPro" id="IPR023828">
    <property type="entry name" value="Peptidase_S8_Ser-AS"/>
</dbReference>
<dbReference type="Gene3D" id="2.60.120.260">
    <property type="entry name" value="Galactose-binding domain-like"/>
    <property type="match status" value="1"/>
</dbReference>
<dbReference type="PROSITE" id="PS00138">
    <property type="entry name" value="SUBTILASE_SER"/>
    <property type="match status" value="1"/>
</dbReference>
<dbReference type="InterPro" id="IPR023827">
    <property type="entry name" value="Peptidase_S8_Asp-AS"/>
</dbReference>
<evidence type="ECO:0000256" key="16">
    <source>
        <dbReference type="SAM" id="Phobius"/>
    </source>
</evidence>
<dbReference type="GO" id="GO:0000139">
    <property type="term" value="C:Golgi membrane"/>
    <property type="evidence" value="ECO:0007669"/>
    <property type="project" value="TreeGrafter"/>
</dbReference>
<dbReference type="PRINTS" id="PR00723">
    <property type="entry name" value="SUBTILISIN"/>
</dbReference>
<dbReference type="CDD" id="cd04059">
    <property type="entry name" value="Peptidases_S8_Protein_convertases_Kexins_Furin-like"/>
    <property type="match status" value="1"/>
</dbReference>
<evidence type="ECO:0000313" key="20">
    <source>
        <dbReference type="EMBL" id="KAE8252211.1"/>
    </source>
</evidence>
<dbReference type="Gene3D" id="3.40.50.200">
    <property type="entry name" value="Peptidase S8/S53 domain"/>
    <property type="match status" value="1"/>
</dbReference>
<keyword evidence="6 14" id="KW-0378">Hydrolase</keyword>
<dbReference type="FunFam" id="2.60.120.260:FF:000026">
    <property type="entry name" value="proprotein convertase subtilisin/kexin type 7"/>
    <property type="match status" value="1"/>
</dbReference>
<dbReference type="GO" id="GO:0004252">
    <property type="term" value="F:serine-type endopeptidase activity"/>
    <property type="evidence" value="ECO:0007669"/>
    <property type="project" value="UniProtKB-UniRule"/>
</dbReference>
<protein>
    <recommendedName>
        <fullName evidence="18">P/Homo B domain-containing protein</fullName>
    </recommendedName>
</protein>
<feature type="compositionally biased region" description="Polar residues" evidence="15">
    <location>
        <begin position="985"/>
        <end position="1007"/>
    </location>
</feature>
<dbReference type="PANTHER" id="PTHR42884:SF14">
    <property type="entry name" value="NEUROENDOCRINE CONVERTASE 1"/>
    <property type="match status" value="1"/>
</dbReference>
<evidence type="ECO:0000313" key="19">
    <source>
        <dbReference type="EMBL" id="CAD6925337.1"/>
    </source>
</evidence>
<dbReference type="SUPFAM" id="SSF52743">
    <property type="entry name" value="Subtilisin-like"/>
    <property type="match status" value="1"/>
</dbReference>
<dbReference type="InterPro" id="IPR022398">
    <property type="entry name" value="Peptidase_S8_His-AS"/>
</dbReference>
<evidence type="ECO:0000256" key="5">
    <source>
        <dbReference type="ARBA" id="ARBA00022729"/>
    </source>
</evidence>